<dbReference type="RefSeq" id="XP_040760861.1">
    <property type="nucleotide sequence ID" value="XM_040913073.1"/>
</dbReference>
<evidence type="ECO:0000313" key="2">
    <source>
        <dbReference type="Proteomes" id="UP000076871"/>
    </source>
</evidence>
<protein>
    <submittedName>
        <fullName evidence="1">Uncharacterized protein</fullName>
    </submittedName>
</protein>
<gene>
    <name evidence="1" type="ORF">LAESUDRAFT_762305</name>
</gene>
<dbReference type="Proteomes" id="UP000076871">
    <property type="component" value="Unassembled WGS sequence"/>
</dbReference>
<dbReference type="InParanoid" id="A0A165CNA0"/>
<dbReference type="EMBL" id="KV427647">
    <property type="protein sequence ID" value="KZT03121.1"/>
    <property type="molecule type" value="Genomic_DNA"/>
</dbReference>
<keyword evidence="2" id="KW-1185">Reference proteome</keyword>
<evidence type="ECO:0000313" key="1">
    <source>
        <dbReference type="EMBL" id="KZT03121.1"/>
    </source>
</evidence>
<reference evidence="1 2" key="1">
    <citation type="journal article" date="2016" name="Mol. Biol. Evol.">
        <title>Comparative Genomics of Early-Diverging Mushroom-Forming Fungi Provides Insights into the Origins of Lignocellulose Decay Capabilities.</title>
        <authorList>
            <person name="Nagy L.G."/>
            <person name="Riley R."/>
            <person name="Tritt A."/>
            <person name="Adam C."/>
            <person name="Daum C."/>
            <person name="Floudas D."/>
            <person name="Sun H."/>
            <person name="Yadav J.S."/>
            <person name="Pangilinan J."/>
            <person name="Larsson K.H."/>
            <person name="Matsuura K."/>
            <person name="Barry K."/>
            <person name="Labutti K."/>
            <person name="Kuo R."/>
            <person name="Ohm R.A."/>
            <person name="Bhattacharya S.S."/>
            <person name="Shirouzu T."/>
            <person name="Yoshinaga Y."/>
            <person name="Martin F.M."/>
            <person name="Grigoriev I.V."/>
            <person name="Hibbett D.S."/>
        </authorList>
    </citation>
    <scope>NUCLEOTIDE SEQUENCE [LARGE SCALE GENOMIC DNA]</scope>
    <source>
        <strain evidence="1 2">93-53</strain>
    </source>
</reference>
<name>A0A165CNA0_9APHY</name>
<sequence length="183" mass="19729">MASHASGLMTGCGAEGEQAVMSHSTNAGSLPDDSHMAALDDGSEHSIADSNVDLLEELPSAVDPGSLADPLNRALPNMPLPDSAVHSSTAVNDDNFTDEFDDTLCAPQIEELRIATDFKCLLADASWENSDLDKDTIHHLQHPLEEPLSIDEDPDLLYFIELNLTVRSASQCVYESMHQAGLR</sequence>
<proteinExistence type="predicted"/>
<dbReference type="AlphaFoldDB" id="A0A165CNA0"/>
<organism evidence="1 2">
    <name type="scientific">Laetiporus sulphureus 93-53</name>
    <dbReference type="NCBI Taxonomy" id="1314785"/>
    <lineage>
        <taxon>Eukaryota</taxon>
        <taxon>Fungi</taxon>
        <taxon>Dikarya</taxon>
        <taxon>Basidiomycota</taxon>
        <taxon>Agaricomycotina</taxon>
        <taxon>Agaricomycetes</taxon>
        <taxon>Polyporales</taxon>
        <taxon>Laetiporus</taxon>
    </lineage>
</organism>
<accession>A0A165CNA0</accession>
<dbReference type="GeneID" id="63830101"/>